<feature type="domain" description="Acyltransferase 3" evidence="2">
    <location>
        <begin position="15"/>
        <end position="321"/>
    </location>
</feature>
<keyword evidence="1" id="KW-0812">Transmembrane</keyword>
<accession>A0A657LXN2</accession>
<dbReference type="InterPro" id="IPR050879">
    <property type="entry name" value="Acyltransferase_3"/>
</dbReference>
<dbReference type="PANTHER" id="PTHR23028">
    <property type="entry name" value="ACETYLTRANSFERASE"/>
    <property type="match status" value="1"/>
</dbReference>
<keyword evidence="1" id="KW-0472">Membrane</keyword>
<evidence type="ECO:0000313" key="3">
    <source>
        <dbReference type="EMBL" id="OJG00795.1"/>
    </source>
</evidence>
<organism evidence="3 4">
    <name type="scientific">Pararhizobium antarcticum</name>
    <dbReference type="NCBI Taxonomy" id="1798805"/>
    <lineage>
        <taxon>Bacteria</taxon>
        <taxon>Pseudomonadati</taxon>
        <taxon>Pseudomonadota</taxon>
        <taxon>Alphaproteobacteria</taxon>
        <taxon>Hyphomicrobiales</taxon>
        <taxon>Rhizobiaceae</taxon>
        <taxon>Rhizobium/Agrobacterium group</taxon>
        <taxon>Pararhizobium</taxon>
    </lineage>
</organism>
<feature type="transmembrane region" description="Helical" evidence="1">
    <location>
        <begin position="310"/>
        <end position="330"/>
    </location>
</feature>
<name>A0A657LXN2_9HYPH</name>
<feature type="transmembrane region" description="Helical" evidence="1">
    <location>
        <begin position="12"/>
        <end position="35"/>
    </location>
</feature>
<gene>
    <name evidence="3" type="ORF">AX760_10025</name>
</gene>
<feature type="transmembrane region" description="Helical" evidence="1">
    <location>
        <begin position="130"/>
        <end position="154"/>
    </location>
</feature>
<dbReference type="Pfam" id="PF01757">
    <property type="entry name" value="Acyl_transf_3"/>
    <property type="match status" value="1"/>
</dbReference>
<feature type="transmembrane region" description="Helical" evidence="1">
    <location>
        <begin position="278"/>
        <end position="298"/>
    </location>
</feature>
<evidence type="ECO:0000313" key="4">
    <source>
        <dbReference type="Proteomes" id="UP000182661"/>
    </source>
</evidence>
<dbReference type="InterPro" id="IPR002656">
    <property type="entry name" value="Acyl_transf_3_dom"/>
</dbReference>
<keyword evidence="4" id="KW-1185">Reference proteome</keyword>
<feature type="transmembrane region" description="Helical" evidence="1">
    <location>
        <begin position="247"/>
        <end position="266"/>
    </location>
</feature>
<evidence type="ECO:0000256" key="1">
    <source>
        <dbReference type="SAM" id="Phobius"/>
    </source>
</evidence>
<dbReference type="PANTHER" id="PTHR23028:SF131">
    <property type="entry name" value="BLR2367 PROTEIN"/>
    <property type="match status" value="1"/>
</dbReference>
<feature type="transmembrane region" description="Helical" evidence="1">
    <location>
        <begin position="166"/>
        <end position="183"/>
    </location>
</feature>
<dbReference type="AlphaFoldDB" id="A0A657LXN2"/>
<proteinExistence type="predicted"/>
<comment type="caution">
    <text evidence="3">The sequence shown here is derived from an EMBL/GenBank/DDBJ whole genome shotgun (WGS) entry which is preliminary data.</text>
</comment>
<dbReference type="Proteomes" id="UP000182661">
    <property type="component" value="Unassembled WGS sequence"/>
</dbReference>
<dbReference type="GO" id="GO:0016020">
    <property type="term" value="C:membrane"/>
    <property type="evidence" value="ECO:0007669"/>
    <property type="project" value="TreeGrafter"/>
</dbReference>
<dbReference type="RefSeq" id="WP_071831288.1">
    <property type="nucleotide sequence ID" value="NZ_LSRP01000013.1"/>
</dbReference>
<feature type="transmembrane region" description="Helical" evidence="1">
    <location>
        <begin position="47"/>
        <end position="70"/>
    </location>
</feature>
<dbReference type="GO" id="GO:0016747">
    <property type="term" value="F:acyltransferase activity, transferring groups other than amino-acyl groups"/>
    <property type="evidence" value="ECO:0007669"/>
    <property type="project" value="InterPro"/>
</dbReference>
<keyword evidence="1" id="KW-1133">Transmembrane helix</keyword>
<feature type="transmembrane region" description="Helical" evidence="1">
    <location>
        <begin position="220"/>
        <end position="241"/>
    </location>
</feature>
<feature type="transmembrane region" description="Helical" evidence="1">
    <location>
        <begin position="91"/>
        <end position="110"/>
    </location>
</feature>
<protein>
    <recommendedName>
        <fullName evidence="2">Acyltransferase 3 domain-containing protein</fullName>
    </recommendedName>
</protein>
<sequence>MPFRRAQLSAPASIASVQYLRVVACWCVVLFHIFASLNSELGWSNHFGFGAIGVDIFFVISGYIMAMIIARDEDFRPMTFLMKRIARIVPIYWVMSAGAVAITFALPHLMNRPEMEWSKIISSMLFLPDPVAGSILPIISVGWTLNLEMFFYCLVAFTVWISGDRGMMVTIGVLVLIVLAGLLVDGGTIFNFFTQPLLLEFAFGILIWRYGVIATRQKWFTGFWLVSMPVLVIGLIVSGAYDDTWRFAIWGLPAAFFFLGAQSLMTKSIPWLQKLGDWSFSTYLLHVYVIQLFVKLIAEQLPYEPMLITSAIGVLILVIAIGSAAMFHLFEKPVTMWLNSGIARWALRPRESRQPL</sequence>
<dbReference type="EMBL" id="LSRP01000013">
    <property type="protein sequence ID" value="OJG00795.1"/>
    <property type="molecule type" value="Genomic_DNA"/>
</dbReference>
<evidence type="ECO:0000259" key="2">
    <source>
        <dbReference type="Pfam" id="PF01757"/>
    </source>
</evidence>
<dbReference type="GO" id="GO:0000271">
    <property type="term" value="P:polysaccharide biosynthetic process"/>
    <property type="evidence" value="ECO:0007669"/>
    <property type="project" value="TreeGrafter"/>
</dbReference>
<feature type="transmembrane region" description="Helical" evidence="1">
    <location>
        <begin position="189"/>
        <end position="208"/>
    </location>
</feature>
<reference evidence="3 4" key="1">
    <citation type="submission" date="2016-02" db="EMBL/GenBank/DDBJ databases">
        <title>Genome sequencing of a beta-galactosidase producing bacteria Rhizobium sp. 59.</title>
        <authorList>
            <person name="Wang D."/>
            <person name="Kot W."/>
            <person name="Qin Y."/>
            <person name="Hansen L."/>
            <person name="Naqvi K."/>
            <person name="Rensing C."/>
        </authorList>
    </citation>
    <scope>NUCLEOTIDE SEQUENCE [LARGE SCALE GENOMIC DNA]</scope>
    <source>
        <strain evidence="3 4">59</strain>
    </source>
</reference>